<evidence type="ECO:0000313" key="1">
    <source>
        <dbReference type="EMBL" id="QAS79033.1"/>
    </source>
</evidence>
<proteinExistence type="predicted"/>
<keyword evidence="2" id="KW-1185">Reference proteome</keyword>
<sequence>MPNTSVPAAAEGAPIFQDPLLILIREYRLALADFERNHPREDVAGADAYADATYGPFLARLQQWCGPATSMEGAIEALRLCMEDEFAIRRTDTVDRMVAAALAFLEKQATRHGDQAKQPMTYGDLENPICELVSMARVAEELLDQVFEAAPPKGGFITVSLNRDQIDAYSFAYKNVLDRAIDLKQAFYAAAYARHWS</sequence>
<dbReference type="Proteomes" id="UP000220927">
    <property type="component" value="Chromosome"/>
</dbReference>
<dbReference type="RefSeq" id="WP_054182635.1">
    <property type="nucleotide sequence ID" value="NZ_CP034998.1"/>
</dbReference>
<accession>A0AAE5TW27</accession>
<organism evidence="1 2">
    <name type="scientific">Rhizobium acidisoli</name>
    <dbReference type="NCBI Taxonomy" id="1538158"/>
    <lineage>
        <taxon>Bacteria</taxon>
        <taxon>Pseudomonadati</taxon>
        <taxon>Pseudomonadota</taxon>
        <taxon>Alphaproteobacteria</taxon>
        <taxon>Hyphomicrobiales</taxon>
        <taxon>Rhizobiaceae</taxon>
        <taxon>Rhizobium/Agrobacterium group</taxon>
        <taxon>Rhizobium</taxon>
    </lineage>
</organism>
<name>A0AAE5TW27_9HYPH</name>
<dbReference type="EMBL" id="CP034998">
    <property type="protein sequence ID" value="QAS79033.1"/>
    <property type="molecule type" value="Genomic_DNA"/>
</dbReference>
<reference evidence="1 2" key="1">
    <citation type="submission" date="2019-01" db="EMBL/GenBank/DDBJ databases">
        <title>Genomic insights into the origins and evolution of symbiotic genes in the Phaseolus vulgaris microsymbionts.</title>
        <authorList>
            <person name="Tong W."/>
        </authorList>
    </citation>
    <scope>NUCLEOTIDE SEQUENCE [LARGE SCALE GENOMIC DNA]</scope>
    <source>
        <strain evidence="1 2">FH23</strain>
    </source>
</reference>
<dbReference type="KEGG" id="rad:CO657_13575"/>
<protein>
    <submittedName>
        <fullName evidence="1">Uncharacterized protein</fullName>
    </submittedName>
</protein>
<gene>
    <name evidence="1" type="ORF">CO657_13575</name>
</gene>
<evidence type="ECO:0000313" key="2">
    <source>
        <dbReference type="Proteomes" id="UP000220927"/>
    </source>
</evidence>
<dbReference type="AlphaFoldDB" id="A0AAE5TW27"/>